<dbReference type="Proteomes" id="UP000019666">
    <property type="component" value="Unassembled WGS sequence"/>
</dbReference>
<proteinExistence type="predicted"/>
<dbReference type="Gene3D" id="3.30.565.10">
    <property type="entry name" value="Histidine kinase-like ATPase, C-terminal domain"/>
    <property type="match status" value="1"/>
</dbReference>
<sequence>MLSGTERTPEIDLIAESVESANARLRFFRLAYGAAGQQRVGRGEVTRILAALARGSRHSYDWSAEGDHPRDEVKAIFLLFQCLETTLPLGGRLVARKVDESWVVSAEGPRLRADGPAWRAFDPRTDLRPGTAAEVQFALLADLLGDLGRPLAFSATPQRIEARF</sequence>
<evidence type="ECO:0000259" key="1">
    <source>
        <dbReference type="Pfam" id="PF10090"/>
    </source>
</evidence>
<evidence type="ECO:0000313" key="2">
    <source>
        <dbReference type="EMBL" id="EYD73593.1"/>
    </source>
</evidence>
<dbReference type="HOGENOM" id="CLU_086320_1_0_5"/>
<dbReference type="InterPro" id="IPR018762">
    <property type="entry name" value="ChpT_C"/>
</dbReference>
<keyword evidence="3" id="KW-1185">Reference proteome</keyword>
<dbReference type="Pfam" id="PF10090">
    <property type="entry name" value="HPTransfase"/>
    <property type="match status" value="1"/>
</dbReference>
<dbReference type="InterPro" id="IPR036890">
    <property type="entry name" value="HATPase_C_sf"/>
</dbReference>
<dbReference type="Gene3D" id="1.10.287.130">
    <property type="match status" value="1"/>
</dbReference>
<organism evidence="2 3">
    <name type="scientific">Rubellimicrobium mesophilum DSM 19309</name>
    <dbReference type="NCBI Taxonomy" id="442562"/>
    <lineage>
        <taxon>Bacteria</taxon>
        <taxon>Pseudomonadati</taxon>
        <taxon>Pseudomonadota</taxon>
        <taxon>Alphaproteobacteria</taxon>
        <taxon>Rhodobacterales</taxon>
        <taxon>Roseobacteraceae</taxon>
        <taxon>Rubellimicrobium</taxon>
    </lineage>
</organism>
<comment type="caution">
    <text evidence="2">The sequence shown here is derived from an EMBL/GenBank/DDBJ whole genome shotgun (WGS) entry which is preliminary data.</text>
</comment>
<accession>A0A017HHI9</accession>
<protein>
    <recommendedName>
        <fullName evidence="1">Histidine phosphotransferase ChpT C-terminal domain-containing protein</fullName>
    </recommendedName>
</protein>
<reference evidence="2 3" key="1">
    <citation type="submission" date="2013-02" db="EMBL/GenBank/DDBJ databases">
        <authorList>
            <person name="Fiebig A."/>
            <person name="Goeker M."/>
            <person name="Klenk H.-P.P."/>
        </authorList>
    </citation>
    <scope>NUCLEOTIDE SEQUENCE [LARGE SCALE GENOMIC DNA]</scope>
    <source>
        <strain evidence="2 3">DSM 19309</strain>
    </source>
</reference>
<dbReference type="EMBL" id="AOSK01000130">
    <property type="protein sequence ID" value="EYD73593.1"/>
    <property type="molecule type" value="Genomic_DNA"/>
</dbReference>
<dbReference type="RefSeq" id="WP_245639178.1">
    <property type="nucleotide sequence ID" value="NZ_KK088560.1"/>
</dbReference>
<name>A0A017HHI9_9RHOB</name>
<dbReference type="AlphaFoldDB" id="A0A017HHI9"/>
<dbReference type="STRING" id="442562.Rumeso_04714"/>
<evidence type="ECO:0000313" key="3">
    <source>
        <dbReference type="Proteomes" id="UP000019666"/>
    </source>
</evidence>
<feature type="domain" description="Histidine phosphotransferase ChpT C-terminal" evidence="1">
    <location>
        <begin position="43"/>
        <end position="156"/>
    </location>
</feature>
<gene>
    <name evidence="2" type="ORF">Rumeso_04714</name>
</gene>